<reference evidence="1 2" key="1">
    <citation type="submission" date="2019-09" db="EMBL/GenBank/DDBJ databases">
        <title>A chromosome-level genome assembly of the Chinese tupelo Nyssa sinensis.</title>
        <authorList>
            <person name="Yang X."/>
            <person name="Kang M."/>
            <person name="Yang Y."/>
            <person name="Xiong H."/>
            <person name="Wang M."/>
            <person name="Zhang Z."/>
            <person name="Wang Z."/>
            <person name="Wu H."/>
            <person name="Ma T."/>
            <person name="Liu J."/>
            <person name="Xi Z."/>
        </authorList>
    </citation>
    <scope>NUCLEOTIDE SEQUENCE [LARGE SCALE GENOMIC DNA]</scope>
    <source>
        <strain evidence="1">J267</strain>
        <tissue evidence="1">Leaf</tissue>
    </source>
</reference>
<proteinExistence type="predicted"/>
<gene>
    <name evidence="1" type="ORF">F0562_017545</name>
</gene>
<sequence length="123" mass="13525">MVISLLMKSDWSSIRPQLISLSPLLISYPVTPRIVVAMAIVAALQATMDEDIIRTHHLKTTERDSSQGQAYFSAFKNSTDANWYPDFGATHHLTSDFANLNVKAEDYSGSDTIRVGNGNGLPI</sequence>
<evidence type="ECO:0000313" key="1">
    <source>
        <dbReference type="EMBL" id="KAA8517203.1"/>
    </source>
</evidence>
<organism evidence="1 2">
    <name type="scientific">Nyssa sinensis</name>
    <dbReference type="NCBI Taxonomy" id="561372"/>
    <lineage>
        <taxon>Eukaryota</taxon>
        <taxon>Viridiplantae</taxon>
        <taxon>Streptophyta</taxon>
        <taxon>Embryophyta</taxon>
        <taxon>Tracheophyta</taxon>
        <taxon>Spermatophyta</taxon>
        <taxon>Magnoliopsida</taxon>
        <taxon>eudicotyledons</taxon>
        <taxon>Gunneridae</taxon>
        <taxon>Pentapetalae</taxon>
        <taxon>asterids</taxon>
        <taxon>Cornales</taxon>
        <taxon>Nyssaceae</taxon>
        <taxon>Nyssa</taxon>
    </lineage>
</organism>
<keyword evidence="2" id="KW-1185">Reference proteome</keyword>
<dbReference type="AlphaFoldDB" id="A0A5J4ZEZ9"/>
<dbReference type="OrthoDB" id="1937754at2759"/>
<accession>A0A5J4ZEZ9</accession>
<evidence type="ECO:0000313" key="2">
    <source>
        <dbReference type="Proteomes" id="UP000325577"/>
    </source>
</evidence>
<protein>
    <submittedName>
        <fullName evidence="1">Uncharacterized protein</fullName>
    </submittedName>
</protein>
<dbReference type="EMBL" id="CM018051">
    <property type="protein sequence ID" value="KAA8517203.1"/>
    <property type="molecule type" value="Genomic_DNA"/>
</dbReference>
<dbReference type="Proteomes" id="UP000325577">
    <property type="component" value="Linkage Group LG8"/>
</dbReference>
<name>A0A5J4ZEZ9_9ASTE</name>